<evidence type="ECO:0000256" key="2">
    <source>
        <dbReference type="SAM" id="SignalP"/>
    </source>
</evidence>
<evidence type="ECO:0000256" key="1">
    <source>
        <dbReference type="SAM" id="Phobius"/>
    </source>
</evidence>
<dbReference type="PANTHER" id="PTHR13771:SF9">
    <property type="entry name" value="INTERCELLULAR ADHESION MOLECULE 5"/>
    <property type="match status" value="1"/>
</dbReference>
<reference evidence="5" key="2">
    <citation type="submission" date="2025-08" db="UniProtKB">
        <authorList>
            <consortium name="RefSeq"/>
        </authorList>
    </citation>
    <scope>IDENTIFICATION</scope>
</reference>
<dbReference type="SMART" id="SM00408">
    <property type="entry name" value="IGc2"/>
    <property type="match status" value="1"/>
</dbReference>
<dbReference type="Pfam" id="PF13927">
    <property type="entry name" value="Ig_3"/>
    <property type="match status" value="1"/>
</dbReference>
<keyword evidence="1" id="KW-0472">Membrane</keyword>
<dbReference type="InterPro" id="IPR013783">
    <property type="entry name" value="Ig-like_fold"/>
</dbReference>
<feature type="transmembrane region" description="Helical" evidence="1">
    <location>
        <begin position="211"/>
        <end position="232"/>
    </location>
</feature>
<sequence length="236" mass="26086">MTAVLLLLNGVGLLSFWLSVEFSTPTIQLASEIQQGHSENIVCNIPRLKVRDSTSPHRNISLSRGPDVLSSNNNKSSLEYSFVADLQKDDRTEIICEASVQVGSEVLRKQTRRVLNVVASPFNVSISANRERYKTNENIKVTCNATGKPFPEFSWHLPSTEGVEFSDNNRTIEISSAQSSHNGTYLCLANNIYGKKSARVDIVFEESTHSWIAAVVVVTLLAVLITAGVVLYRCQK</sequence>
<feature type="domain" description="Ig-like" evidence="3">
    <location>
        <begin position="121"/>
        <end position="203"/>
    </location>
</feature>
<dbReference type="RefSeq" id="XP_020671036.2">
    <property type="nucleotide sequence ID" value="XM_020815377.2"/>
</dbReference>
<keyword evidence="1" id="KW-1133">Transmembrane helix</keyword>
<keyword evidence="4" id="KW-1185">Reference proteome</keyword>
<accession>A0A6J0VDW3</accession>
<organism evidence="4 5">
    <name type="scientific">Pogona vitticeps</name>
    <name type="common">central bearded dragon</name>
    <dbReference type="NCBI Taxonomy" id="103695"/>
    <lineage>
        <taxon>Eukaryota</taxon>
        <taxon>Metazoa</taxon>
        <taxon>Chordata</taxon>
        <taxon>Craniata</taxon>
        <taxon>Vertebrata</taxon>
        <taxon>Euteleostomi</taxon>
        <taxon>Lepidosauria</taxon>
        <taxon>Squamata</taxon>
        <taxon>Bifurcata</taxon>
        <taxon>Unidentata</taxon>
        <taxon>Episquamata</taxon>
        <taxon>Toxicofera</taxon>
        <taxon>Iguania</taxon>
        <taxon>Acrodonta</taxon>
        <taxon>Agamidae</taxon>
        <taxon>Amphibolurinae</taxon>
        <taxon>Pogona</taxon>
    </lineage>
</organism>
<dbReference type="InterPro" id="IPR003598">
    <property type="entry name" value="Ig_sub2"/>
</dbReference>
<feature type="signal peptide" evidence="2">
    <location>
        <begin position="1"/>
        <end position="22"/>
    </location>
</feature>
<dbReference type="InterPro" id="IPR007110">
    <property type="entry name" value="Ig-like_dom"/>
</dbReference>
<feature type="chain" id="PRO_5045432630" evidence="2">
    <location>
        <begin position="23"/>
        <end position="236"/>
    </location>
</feature>
<dbReference type="Proteomes" id="UP001652642">
    <property type="component" value="Chromosome 2"/>
</dbReference>
<dbReference type="InterPro" id="IPR036179">
    <property type="entry name" value="Ig-like_dom_sf"/>
</dbReference>
<evidence type="ECO:0000313" key="4">
    <source>
        <dbReference type="Proteomes" id="UP001652642"/>
    </source>
</evidence>
<protein>
    <submittedName>
        <fullName evidence="5">Cell adhesion molecule 4-like isoform X3</fullName>
    </submittedName>
</protein>
<evidence type="ECO:0000313" key="5">
    <source>
        <dbReference type="RefSeq" id="XP_020671036.2"/>
    </source>
</evidence>
<dbReference type="Gene3D" id="2.60.40.10">
    <property type="entry name" value="Immunoglobulins"/>
    <property type="match status" value="2"/>
</dbReference>
<dbReference type="AlphaFoldDB" id="A0A6J0VDW3"/>
<dbReference type="PANTHER" id="PTHR13771">
    <property type="entry name" value="INTERCELLULAR ADHESION MOLECULE"/>
    <property type="match status" value="1"/>
</dbReference>
<dbReference type="GO" id="GO:0007155">
    <property type="term" value="P:cell adhesion"/>
    <property type="evidence" value="ECO:0007669"/>
    <property type="project" value="InterPro"/>
</dbReference>
<dbReference type="SUPFAM" id="SSF48726">
    <property type="entry name" value="Immunoglobulin"/>
    <property type="match status" value="1"/>
</dbReference>
<dbReference type="GeneID" id="110091304"/>
<dbReference type="InterPro" id="IPR003599">
    <property type="entry name" value="Ig_sub"/>
</dbReference>
<reference evidence="4" key="1">
    <citation type="submission" date="2025-05" db="UniProtKB">
        <authorList>
            <consortium name="RefSeq"/>
        </authorList>
    </citation>
    <scope>NUCLEOTIDE SEQUENCE [LARGE SCALE GENOMIC DNA]</scope>
</reference>
<dbReference type="GO" id="GO:0005178">
    <property type="term" value="F:integrin binding"/>
    <property type="evidence" value="ECO:0007669"/>
    <property type="project" value="InterPro"/>
</dbReference>
<name>A0A6J0VDW3_9SAUR</name>
<gene>
    <name evidence="5" type="primary">LOC110091304</name>
</gene>
<dbReference type="SMART" id="SM00409">
    <property type="entry name" value="IG"/>
    <property type="match status" value="1"/>
</dbReference>
<keyword evidence="1" id="KW-0812">Transmembrane</keyword>
<dbReference type="InterPro" id="IPR047012">
    <property type="entry name" value="ICAM_VCAM"/>
</dbReference>
<evidence type="ECO:0000259" key="3">
    <source>
        <dbReference type="PROSITE" id="PS50835"/>
    </source>
</evidence>
<proteinExistence type="predicted"/>
<dbReference type="PROSITE" id="PS50835">
    <property type="entry name" value="IG_LIKE"/>
    <property type="match status" value="1"/>
</dbReference>
<keyword evidence="2" id="KW-0732">Signal</keyword>